<sequence>MSRVPDCVLDSKLVTDFSLSNKYETVHIYHGPESSSQRPVEKVEHWQREKKIGGGGFGEVWLERCTKGEKQGHQVRAIKEITVHRQKYYARELEAITKFSHPKACLPAAQCNEIH</sequence>
<evidence type="ECO:0008006" key="3">
    <source>
        <dbReference type="Google" id="ProtNLM"/>
    </source>
</evidence>
<gene>
    <name evidence="1" type="ORF">N7463_001475</name>
</gene>
<evidence type="ECO:0000313" key="1">
    <source>
        <dbReference type="EMBL" id="KAJ5521022.1"/>
    </source>
</evidence>
<dbReference type="OrthoDB" id="10252171at2759"/>
<protein>
    <recommendedName>
        <fullName evidence="3">Protein kinase domain-containing protein</fullName>
    </recommendedName>
</protein>
<keyword evidence="2" id="KW-1185">Reference proteome</keyword>
<dbReference type="SUPFAM" id="SSF56112">
    <property type="entry name" value="Protein kinase-like (PK-like)"/>
    <property type="match status" value="1"/>
</dbReference>
<organism evidence="1 2">
    <name type="scientific">Penicillium fimorum</name>
    <dbReference type="NCBI Taxonomy" id="1882269"/>
    <lineage>
        <taxon>Eukaryota</taxon>
        <taxon>Fungi</taxon>
        <taxon>Dikarya</taxon>
        <taxon>Ascomycota</taxon>
        <taxon>Pezizomycotina</taxon>
        <taxon>Eurotiomycetes</taxon>
        <taxon>Eurotiomycetidae</taxon>
        <taxon>Eurotiales</taxon>
        <taxon>Aspergillaceae</taxon>
        <taxon>Penicillium</taxon>
    </lineage>
</organism>
<proteinExistence type="predicted"/>
<dbReference type="EMBL" id="JAPWDS010000001">
    <property type="protein sequence ID" value="KAJ5521022.1"/>
    <property type="molecule type" value="Genomic_DNA"/>
</dbReference>
<dbReference type="InterPro" id="IPR011009">
    <property type="entry name" value="Kinase-like_dom_sf"/>
</dbReference>
<evidence type="ECO:0000313" key="2">
    <source>
        <dbReference type="Proteomes" id="UP001149954"/>
    </source>
</evidence>
<accession>A0A9X0CCX1</accession>
<dbReference type="Proteomes" id="UP001149954">
    <property type="component" value="Unassembled WGS sequence"/>
</dbReference>
<reference evidence="1" key="1">
    <citation type="submission" date="2022-12" db="EMBL/GenBank/DDBJ databases">
        <authorList>
            <person name="Petersen C."/>
        </authorList>
    </citation>
    <scope>NUCLEOTIDE SEQUENCE</scope>
    <source>
        <strain evidence="1">IBT 29495</strain>
    </source>
</reference>
<dbReference type="Gene3D" id="1.10.510.10">
    <property type="entry name" value="Transferase(Phosphotransferase) domain 1"/>
    <property type="match status" value="1"/>
</dbReference>
<dbReference type="AlphaFoldDB" id="A0A9X0CCX1"/>
<comment type="caution">
    <text evidence="1">The sequence shown here is derived from an EMBL/GenBank/DDBJ whole genome shotgun (WGS) entry which is preliminary data.</text>
</comment>
<name>A0A9X0CCX1_9EURO</name>
<reference evidence="1" key="2">
    <citation type="journal article" date="2023" name="IMA Fungus">
        <title>Comparative genomic study of the Penicillium genus elucidates a diverse pangenome and 15 lateral gene transfer events.</title>
        <authorList>
            <person name="Petersen C."/>
            <person name="Sorensen T."/>
            <person name="Nielsen M.R."/>
            <person name="Sondergaard T.E."/>
            <person name="Sorensen J.L."/>
            <person name="Fitzpatrick D.A."/>
            <person name="Frisvad J.C."/>
            <person name="Nielsen K.L."/>
        </authorList>
    </citation>
    <scope>NUCLEOTIDE SEQUENCE</scope>
    <source>
        <strain evidence="1">IBT 29495</strain>
    </source>
</reference>